<name>A0A8J6M1B6_9FIRM</name>
<dbReference type="EMBL" id="JACOPN010000002">
    <property type="protein sequence ID" value="MBC5716324.1"/>
    <property type="molecule type" value="Genomic_DNA"/>
</dbReference>
<dbReference type="CDD" id="cd13672">
    <property type="entry name" value="PBP2_TRAP_Siap"/>
    <property type="match status" value="1"/>
</dbReference>
<keyword evidence="7" id="KW-1185">Reference proteome</keyword>
<accession>A0A8J6M1B6</accession>
<dbReference type="InterPro" id="IPR004682">
    <property type="entry name" value="TRAP_DctP"/>
</dbReference>
<dbReference type="Proteomes" id="UP000602260">
    <property type="component" value="Unassembled WGS sequence"/>
</dbReference>
<dbReference type="AlphaFoldDB" id="A0A8J6M1B6"/>
<sequence length="340" mass="36744">MVGLLASCGSKNAPAASSSGSTASGSTSTNTEDVGDPVKLVFSIAAVPTDAHGAAQKVFKDTLEEISGGNITVECYDSGSLYGQDTEHDALKNGDVDLIYSSASWLTDGSPWVSMFTAGYVFQSYDHMTKVLNGDIGKEVFQKIADEQGILPLGAYYLGTRQVSLSEDKQIKTPEDLNGINLRMPNSDAWVFLGKAMGANPTAIPFNDLYLALQTGTVDGQDNPLPTVQSAKFYEVQKSISLTNHLVDSVWPTINLNTWNKLTDTQKGWVMEAVEAGRKACDEQNLKTESEVQDFLKEQGLSIYEADVAAFADHVLNTYLNDPISDSWDKDLLAEIQAMA</sequence>
<dbReference type="NCBIfam" id="TIGR00787">
    <property type="entry name" value="dctP"/>
    <property type="match status" value="1"/>
</dbReference>
<evidence type="ECO:0000313" key="6">
    <source>
        <dbReference type="EMBL" id="MBC5716324.1"/>
    </source>
</evidence>
<reference evidence="6" key="1">
    <citation type="submission" date="2020-08" db="EMBL/GenBank/DDBJ databases">
        <title>Genome public.</title>
        <authorList>
            <person name="Liu C."/>
            <person name="Sun Q."/>
        </authorList>
    </citation>
    <scope>NUCLEOTIDE SEQUENCE</scope>
    <source>
        <strain evidence="6">BX5</strain>
    </source>
</reference>
<evidence type="ECO:0000256" key="4">
    <source>
        <dbReference type="ARBA" id="ARBA00022729"/>
    </source>
</evidence>
<feature type="region of interest" description="Disordered" evidence="5">
    <location>
        <begin position="8"/>
        <end position="32"/>
    </location>
</feature>
<protein>
    <submittedName>
        <fullName evidence="6">Sialic acid TRAP transporter substrate-binding protein SiaP</fullName>
    </submittedName>
</protein>
<evidence type="ECO:0000256" key="2">
    <source>
        <dbReference type="ARBA" id="ARBA00009023"/>
    </source>
</evidence>
<organism evidence="6 7">
    <name type="scientific">Flintibacter faecis</name>
    <dbReference type="NCBI Taxonomy" id="2763047"/>
    <lineage>
        <taxon>Bacteria</taxon>
        <taxon>Bacillati</taxon>
        <taxon>Bacillota</taxon>
        <taxon>Clostridia</taxon>
        <taxon>Eubacteriales</taxon>
        <taxon>Flintibacter</taxon>
    </lineage>
</organism>
<dbReference type="NCBIfam" id="NF037995">
    <property type="entry name" value="TRAP_S1"/>
    <property type="match status" value="1"/>
</dbReference>
<dbReference type="Pfam" id="PF03480">
    <property type="entry name" value="DctP"/>
    <property type="match status" value="1"/>
</dbReference>
<dbReference type="PANTHER" id="PTHR33376:SF4">
    <property type="entry name" value="SIALIC ACID-BINDING PERIPLASMIC PROTEIN SIAP"/>
    <property type="match status" value="1"/>
</dbReference>
<evidence type="ECO:0000256" key="1">
    <source>
        <dbReference type="ARBA" id="ARBA00004196"/>
    </source>
</evidence>
<comment type="subcellular location">
    <subcellularLocation>
        <location evidence="1">Cell envelope</location>
    </subcellularLocation>
</comment>
<dbReference type="PANTHER" id="PTHR33376">
    <property type="match status" value="1"/>
</dbReference>
<feature type="compositionally biased region" description="Low complexity" evidence="5">
    <location>
        <begin position="15"/>
        <end position="29"/>
    </location>
</feature>
<dbReference type="GO" id="GO:0030288">
    <property type="term" value="C:outer membrane-bounded periplasmic space"/>
    <property type="evidence" value="ECO:0007669"/>
    <property type="project" value="InterPro"/>
</dbReference>
<dbReference type="InterPro" id="IPR018389">
    <property type="entry name" value="DctP_fam"/>
</dbReference>
<evidence type="ECO:0000313" key="7">
    <source>
        <dbReference type="Proteomes" id="UP000602260"/>
    </source>
</evidence>
<comment type="caution">
    <text evidence="6">The sequence shown here is derived from an EMBL/GenBank/DDBJ whole genome shotgun (WGS) entry which is preliminary data.</text>
</comment>
<keyword evidence="4" id="KW-0732">Signal</keyword>
<dbReference type="Gene3D" id="3.40.190.170">
    <property type="entry name" value="Bacterial extracellular solute-binding protein, family 7"/>
    <property type="match status" value="1"/>
</dbReference>
<evidence type="ECO:0000256" key="3">
    <source>
        <dbReference type="ARBA" id="ARBA00022448"/>
    </source>
</evidence>
<dbReference type="InterPro" id="IPR038404">
    <property type="entry name" value="TRAP_DctP_sf"/>
</dbReference>
<evidence type="ECO:0000256" key="5">
    <source>
        <dbReference type="SAM" id="MobiDB-lite"/>
    </source>
</evidence>
<proteinExistence type="inferred from homology"/>
<comment type="similarity">
    <text evidence="2">Belongs to the bacterial solute-binding protein 7 family.</text>
</comment>
<dbReference type="GO" id="GO:0055085">
    <property type="term" value="P:transmembrane transport"/>
    <property type="evidence" value="ECO:0007669"/>
    <property type="project" value="InterPro"/>
</dbReference>
<dbReference type="PIRSF" id="PIRSF006470">
    <property type="entry name" value="DctB"/>
    <property type="match status" value="1"/>
</dbReference>
<gene>
    <name evidence="6" type="ORF">H8S55_03130</name>
</gene>
<keyword evidence="3" id="KW-0813">Transport</keyword>